<organism evidence="4 5">
    <name type="scientific">Protopolystoma xenopodis</name>
    <dbReference type="NCBI Taxonomy" id="117903"/>
    <lineage>
        <taxon>Eukaryota</taxon>
        <taxon>Metazoa</taxon>
        <taxon>Spiralia</taxon>
        <taxon>Lophotrochozoa</taxon>
        <taxon>Platyhelminthes</taxon>
        <taxon>Monogenea</taxon>
        <taxon>Polyopisthocotylea</taxon>
        <taxon>Polystomatidea</taxon>
        <taxon>Polystomatidae</taxon>
        <taxon>Protopolystoma</taxon>
    </lineage>
</organism>
<dbReference type="GO" id="GO:0008270">
    <property type="term" value="F:zinc ion binding"/>
    <property type="evidence" value="ECO:0007669"/>
    <property type="project" value="UniProtKB-KW"/>
</dbReference>
<dbReference type="SUPFAM" id="SSF57889">
    <property type="entry name" value="Cysteine-rich domain"/>
    <property type="match status" value="1"/>
</dbReference>
<dbReference type="GO" id="GO:0035556">
    <property type="term" value="P:intracellular signal transduction"/>
    <property type="evidence" value="ECO:0007669"/>
    <property type="project" value="TreeGrafter"/>
</dbReference>
<dbReference type="Gene3D" id="3.30.60.20">
    <property type="match status" value="1"/>
</dbReference>
<comment type="caution">
    <text evidence="4">The sequence shown here is derived from an EMBL/GenBank/DDBJ whole genome shotgun (WGS) entry which is preliminary data.</text>
</comment>
<keyword evidence="2" id="KW-0862">Zinc</keyword>
<dbReference type="OrthoDB" id="1738954at2759"/>
<evidence type="ECO:0000259" key="3">
    <source>
        <dbReference type="PROSITE" id="PS50081"/>
    </source>
</evidence>
<dbReference type="PROSITE" id="PS50081">
    <property type="entry name" value="ZF_DAG_PE_2"/>
    <property type="match status" value="1"/>
</dbReference>
<dbReference type="Proteomes" id="UP000784294">
    <property type="component" value="Unassembled WGS sequence"/>
</dbReference>
<dbReference type="PANTHER" id="PTHR22968:SF24">
    <property type="entry name" value="SERINE_THREONINE-PROTEIN KINASE"/>
    <property type="match status" value="1"/>
</dbReference>
<dbReference type="InterPro" id="IPR046349">
    <property type="entry name" value="C1-like_sf"/>
</dbReference>
<dbReference type="PANTHER" id="PTHR22968">
    <property type="entry name" value="PROTEIN KINASE C, MU"/>
    <property type="match status" value="1"/>
</dbReference>
<evidence type="ECO:0000313" key="5">
    <source>
        <dbReference type="Proteomes" id="UP000784294"/>
    </source>
</evidence>
<keyword evidence="5" id="KW-1185">Reference proteome</keyword>
<reference evidence="4" key="1">
    <citation type="submission" date="2018-11" db="EMBL/GenBank/DDBJ databases">
        <authorList>
            <consortium name="Pathogen Informatics"/>
        </authorList>
    </citation>
    <scope>NUCLEOTIDE SEQUENCE</scope>
</reference>
<dbReference type="GO" id="GO:0007200">
    <property type="term" value="P:phospholipase C-activating G protein-coupled receptor signaling pathway"/>
    <property type="evidence" value="ECO:0007669"/>
    <property type="project" value="TreeGrafter"/>
</dbReference>
<evidence type="ECO:0000256" key="1">
    <source>
        <dbReference type="ARBA" id="ARBA00022723"/>
    </source>
</evidence>
<feature type="domain" description="Phorbol-ester/DAG-type" evidence="3">
    <location>
        <begin position="105"/>
        <end position="139"/>
    </location>
</feature>
<evidence type="ECO:0000256" key="2">
    <source>
        <dbReference type="ARBA" id="ARBA00022833"/>
    </source>
</evidence>
<accession>A0A448WL32</accession>
<dbReference type="InterPro" id="IPR002219">
    <property type="entry name" value="PKC_DAG/PE"/>
</dbReference>
<protein>
    <recommendedName>
        <fullName evidence="3">Phorbol-ester/DAG-type domain-containing protein</fullName>
    </recommendedName>
</protein>
<proteinExistence type="predicted"/>
<name>A0A448WL32_9PLAT</name>
<dbReference type="Pfam" id="PF00130">
    <property type="entry name" value="C1_1"/>
    <property type="match status" value="1"/>
</dbReference>
<feature type="non-terminal residue" evidence="4">
    <location>
        <position position="1"/>
    </location>
</feature>
<dbReference type="AlphaFoldDB" id="A0A448WL32"/>
<sequence>SYQAPIPASAFTAALSCANSCLSVSNSRDVSHFIGWNLANVNDTCSAAAPIIVASTAELVSPVEHTELPTIVQPTSIPTRPYGSMVWCGRSLWMDNSYPDQVHVPHTFVLHRSARPTICQHCKRRLHGLFRQGMQCKGQ</sequence>
<dbReference type="GO" id="GO:0016020">
    <property type="term" value="C:membrane"/>
    <property type="evidence" value="ECO:0007669"/>
    <property type="project" value="UniProtKB-SubCell"/>
</dbReference>
<dbReference type="GO" id="GO:0004674">
    <property type="term" value="F:protein serine/threonine kinase activity"/>
    <property type="evidence" value="ECO:0007669"/>
    <property type="project" value="UniProtKB-KW"/>
</dbReference>
<gene>
    <name evidence="4" type="ORF">PXEA_LOCUS7945</name>
</gene>
<keyword evidence="1" id="KW-0479">Metal-binding</keyword>
<evidence type="ECO:0000313" key="4">
    <source>
        <dbReference type="EMBL" id="VEL14505.1"/>
    </source>
</evidence>
<dbReference type="GO" id="GO:0005829">
    <property type="term" value="C:cytosol"/>
    <property type="evidence" value="ECO:0007669"/>
    <property type="project" value="TreeGrafter"/>
</dbReference>
<dbReference type="EMBL" id="CAAALY010021384">
    <property type="protein sequence ID" value="VEL14505.1"/>
    <property type="molecule type" value="Genomic_DNA"/>
</dbReference>